<dbReference type="STRING" id="180332.GCA_000797495_05052"/>
<comment type="caution">
    <text evidence="12">Was originally thought to be a dihydrodipicolinate synthase (DHDPS), catalyzing the condensation of (S)-aspartate-beta-semialdehyde [(S)-ASA] and pyruvate to dihydrodipicolinate (DHDP). However, it was shown in E.coli that the product of the enzymatic reaction is not dihydrodipicolinate but in fact (4S)-4-hydroxy-2,3,4,5-tetrahydro-(2S)-dipicolinic acid (HTPA), and that the consecutive dehydration reaction leading to DHDP is not spontaneous but catalyzed by DapB.</text>
</comment>
<feature type="binding site" evidence="12 15">
    <location>
        <position position="49"/>
    </location>
    <ligand>
        <name>pyruvate</name>
        <dbReference type="ChEBI" id="CHEBI:15361"/>
    </ligand>
</feature>
<evidence type="ECO:0000256" key="12">
    <source>
        <dbReference type="HAMAP-Rule" id="MF_00418"/>
    </source>
</evidence>
<dbReference type="Gene3D" id="3.20.20.70">
    <property type="entry name" value="Aldolase class I"/>
    <property type="match status" value="1"/>
</dbReference>
<keyword evidence="9 12" id="KW-0456">Lyase</keyword>
<evidence type="ECO:0000256" key="15">
    <source>
        <dbReference type="PIRSR" id="PIRSR001365-2"/>
    </source>
</evidence>
<evidence type="ECO:0000256" key="14">
    <source>
        <dbReference type="PIRSR" id="PIRSR001365-1"/>
    </source>
</evidence>
<dbReference type="GO" id="GO:0005829">
    <property type="term" value="C:cytosol"/>
    <property type="evidence" value="ECO:0007669"/>
    <property type="project" value="TreeGrafter"/>
</dbReference>
<evidence type="ECO:0000256" key="9">
    <source>
        <dbReference type="ARBA" id="ARBA00023239"/>
    </source>
</evidence>
<keyword evidence="8 12" id="KW-0457">Lysine biosynthesis</keyword>
<evidence type="ECO:0000313" key="17">
    <source>
        <dbReference type="Proteomes" id="UP000306509"/>
    </source>
</evidence>
<comment type="similarity">
    <text evidence="3 12 13">Belongs to the DapA family.</text>
</comment>
<dbReference type="InterPro" id="IPR005263">
    <property type="entry name" value="DapA"/>
</dbReference>
<dbReference type="SUPFAM" id="SSF51569">
    <property type="entry name" value="Aldolase"/>
    <property type="match status" value="1"/>
</dbReference>
<feature type="active site" description="Schiff-base intermediate with substrate" evidence="12 14">
    <location>
        <position position="165"/>
    </location>
</feature>
<organism evidence="16 17">
    <name type="scientific">Robinsoniella peoriensis</name>
    <dbReference type="NCBI Taxonomy" id="180332"/>
    <lineage>
        <taxon>Bacteria</taxon>
        <taxon>Bacillati</taxon>
        <taxon>Bacillota</taxon>
        <taxon>Clostridia</taxon>
        <taxon>Lachnospirales</taxon>
        <taxon>Lachnospiraceae</taxon>
        <taxon>Robinsoniella</taxon>
    </lineage>
</organism>
<dbReference type="Pfam" id="PF00701">
    <property type="entry name" value="DHDPS"/>
    <property type="match status" value="1"/>
</dbReference>
<feature type="site" description="Part of a proton relay during catalysis" evidence="12">
    <location>
        <position position="111"/>
    </location>
</feature>
<sequence length="318" mass="35267">MKHTIFTGAGVALVTPFKENGSVYFEKLEELIDFQLKNHTDAIVAAGTTGEASTLSDKEHFEVIRFIASCVGHRVPVIAGAGSNCTEHAVELSRQAEKAGADALLHVTPYYNKTSQQGLVYHFNAIADASDLPVILYNIPSRTGLNIQPETYLRLCENEKIVAVKEASGNFSQIAKISSLCKDRLDIYSGNDDQITSALALGAKGVISVLSNIMPKVAHDICESFFNHHPETSDELQIEYLELIEALFYDMNPIPVKQALNYMGWDVGECRLPLCEMEPVMAEKLLKVMKKYKLVAKDPGSVYYKRASILHENRRQTL</sequence>
<comment type="subunit">
    <text evidence="12">Homotetramer; dimer of dimers.</text>
</comment>
<dbReference type="InterPro" id="IPR013785">
    <property type="entry name" value="Aldolase_TIM"/>
</dbReference>
<name>A0A4U8Q825_9FIRM</name>
<comment type="pathway">
    <text evidence="2 12">Amino-acid biosynthesis; L-lysine biosynthesis via DAP pathway; (S)-tetrahydrodipicolinate from L-aspartate: step 3/4.</text>
</comment>
<dbReference type="PROSITE" id="PS00666">
    <property type="entry name" value="DHDPS_2"/>
    <property type="match status" value="1"/>
</dbReference>
<evidence type="ECO:0000256" key="13">
    <source>
        <dbReference type="PIRNR" id="PIRNR001365"/>
    </source>
</evidence>
<comment type="catalytic activity">
    <reaction evidence="11 12">
        <text>L-aspartate 4-semialdehyde + pyruvate = (2S,4S)-4-hydroxy-2,3,4,5-tetrahydrodipicolinate + H2O + H(+)</text>
        <dbReference type="Rhea" id="RHEA:34171"/>
        <dbReference type="ChEBI" id="CHEBI:15361"/>
        <dbReference type="ChEBI" id="CHEBI:15377"/>
        <dbReference type="ChEBI" id="CHEBI:15378"/>
        <dbReference type="ChEBI" id="CHEBI:67139"/>
        <dbReference type="ChEBI" id="CHEBI:537519"/>
        <dbReference type="EC" id="4.3.3.7"/>
    </reaction>
</comment>
<comment type="subcellular location">
    <subcellularLocation>
        <location evidence="12">Cytoplasm</location>
    </subcellularLocation>
</comment>
<keyword evidence="7 12" id="KW-0220">Diaminopimelate biosynthesis</keyword>
<dbReference type="InterPro" id="IPR002220">
    <property type="entry name" value="DapA-like"/>
</dbReference>
<keyword evidence="17" id="KW-1185">Reference proteome</keyword>
<dbReference type="AlphaFoldDB" id="A0A4U8Q825"/>
<dbReference type="UniPathway" id="UPA00034">
    <property type="reaction ID" value="UER00017"/>
</dbReference>
<evidence type="ECO:0000256" key="5">
    <source>
        <dbReference type="ARBA" id="ARBA00022490"/>
    </source>
</evidence>
<dbReference type="PIRSF" id="PIRSF001365">
    <property type="entry name" value="DHDPS"/>
    <property type="match status" value="1"/>
</dbReference>
<comment type="caution">
    <text evidence="16">The sequence shown here is derived from an EMBL/GenBank/DDBJ whole genome shotgun (WGS) entry which is preliminary data.</text>
</comment>
<evidence type="ECO:0000256" key="2">
    <source>
        <dbReference type="ARBA" id="ARBA00005120"/>
    </source>
</evidence>
<dbReference type="EMBL" id="QGQD01000051">
    <property type="protein sequence ID" value="TLD00679.1"/>
    <property type="molecule type" value="Genomic_DNA"/>
</dbReference>
<gene>
    <name evidence="16" type="primary">dapA_3</name>
    <name evidence="12" type="synonym">dapA</name>
    <name evidence="16" type="ORF">DSM106044_02511</name>
</gene>
<feature type="site" description="Part of a proton relay during catalysis" evidence="12">
    <location>
        <position position="48"/>
    </location>
</feature>
<evidence type="ECO:0000256" key="1">
    <source>
        <dbReference type="ARBA" id="ARBA00003294"/>
    </source>
</evidence>
<dbReference type="Proteomes" id="UP000306509">
    <property type="component" value="Unassembled WGS sequence"/>
</dbReference>
<reference evidence="16 17" key="1">
    <citation type="journal article" date="2019" name="Anaerobe">
        <title>Detection of Robinsoniella peoriensis in multiple bone samples of a trauma patient.</title>
        <authorList>
            <person name="Schrottner P."/>
            <person name="Hartwich K."/>
            <person name="Bunk B."/>
            <person name="Schober I."/>
            <person name="Helbig S."/>
            <person name="Rudolph W.W."/>
            <person name="Gunzer F."/>
        </authorList>
    </citation>
    <scope>NUCLEOTIDE SEQUENCE [LARGE SCALE GENOMIC DNA]</scope>
    <source>
        <strain evidence="16 17">DSM 106044</strain>
    </source>
</reference>
<dbReference type="CDD" id="cd00950">
    <property type="entry name" value="DHDPS"/>
    <property type="match status" value="1"/>
</dbReference>
<dbReference type="PRINTS" id="PR00146">
    <property type="entry name" value="DHPICSNTHASE"/>
</dbReference>
<dbReference type="InterPro" id="IPR020624">
    <property type="entry name" value="Schiff_base-form_aldolases_CS"/>
</dbReference>
<dbReference type="PANTHER" id="PTHR12128:SF66">
    <property type="entry name" value="4-HYDROXY-2-OXOGLUTARATE ALDOLASE, MITOCHONDRIAL"/>
    <property type="match status" value="1"/>
</dbReference>
<evidence type="ECO:0000313" key="16">
    <source>
        <dbReference type="EMBL" id="TLD00679.1"/>
    </source>
</evidence>
<dbReference type="GO" id="GO:0009089">
    <property type="term" value="P:lysine biosynthetic process via diaminopimelate"/>
    <property type="evidence" value="ECO:0007669"/>
    <property type="project" value="UniProtKB-UniRule"/>
</dbReference>
<dbReference type="PROSITE" id="PS00665">
    <property type="entry name" value="DHDPS_1"/>
    <property type="match status" value="1"/>
</dbReference>
<evidence type="ECO:0000256" key="3">
    <source>
        <dbReference type="ARBA" id="ARBA00007592"/>
    </source>
</evidence>
<evidence type="ECO:0000256" key="10">
    <source>
        <dbReference type="ARBA" id="ARBA00023270"/>
    </source>
</evidence>
<evidence type="ECO:0000256" key="8">
    <source>
        <dbReference type="ARBA" id="ARBA00023154"/>
    </source>
</evidence>
<dbReference type="EC" id="4.3.3.7" evidence="4 12"/>
<dbReference type="GO" id="GO:0019877">
    <property type="term" value="P:diaminopimelate biosynthetic process"/>
    <property type="evidence" value="ECO:0007669"/>
    <property type="project" value="UniProtKB-UniRule"/>
</dbReference>
<evidence type="ECO:0000256" key="11">
    <source>
        <dbReference type="ARBA" id="ARBA00047836"/>
    </source>
</evidence>
<dbReference type="NCBIfam" id="TIGR00674">
    <property type="entry name" value="dapA"/>
    <property type="match status" value="1"/>
</dbReference>
<keyword evidence="10 12" id="KW-0704">Schiff base</keyword>
<dbReference type="PANTHER" id="PTHR12128">
    <property type="entry name" value="DIHYDRODIPICOLINATE SYNTHASE"/>
    <property type="match status" value="1"/>
</dbReference>
<dbReference type="SMART" id="SM01130">
    <property type="entry name" value="DHDPS"/>
    <property type="match status" value="1"/>
</dbReference>
<keyword evidence="5 12" id="KW-0963">Cytoplasm</keyword>
<dbReference type="RefSeq" id="WP_138002544.1">
    <property type="nucleotide sequence ID" value="NZ_QGQD01000051.1"/>
</dbReference>
<comment type="function">
    <text evidence="1 12">Catalyzes the condensation of (S)-aspartate-beta-semialdehyde [(S)-ASA] and pyruvate to 4-hydroxy-tetrahydrodipicolinate (HTPA).</text>
</comment>
<protein>
    <recommendedName>
        <fullName evidence="4 12">4-hydroxy-tetrahydrodipicolinate synthase</fullName>
        <shortName evidence="12">HTPA synthase</shortName>
        <ecNumber evidence="4 12">4.3.3.7</ecNumber>
    </recommendedName>
</protein>
<dbReference type="GO" id="GO:0008840">
    <property type="term" value="F:4-hydroxy-tetrahydrodipicolinate synthase activity"/>
    <property type="evidence" value="ECO:0007669"/>
    <property type="project" value="UniProtKB-UniRule"/>
</dbReference>
<proteinExistence type="inferred from homology"/>
<evidence type="ECO:0000256" key="4">
    <source>
        <dbReference type="ARBA" id="ARBA00012086"/>
    </source>
</evidence>
<keyword evidence="6 12" id="KW-0028">Amino-acid biosynthesis</keyword>
<accession>A0A4U8Q825</accession>
<evidence type="ECO:0000256" key="6">
    <source>
        <dbReference type="ARBA" id="ARBA00022605"/>
    </source>
</evidence>
<dbReference type="HAMAP" id="MF_00418">
    <property type="entry name" value="DapA"/>
    <property type="match status" value="1"/>
</dbReference>
<evidence type="ECO:0000256" key="7">
    <source>
        <dbReference type="ARBA" id="ARBA00022915"/>
    </source>
</evidence>
<feature type="binding site" evidence="12 15">
    <location>
        <position position="207"/>
    </location>
    <ligand>
        <name>pyruvate</name>
        <dbReference type="ChEBI" id="CHEBI:15361"/>
    </ligand>
</feature>
<dbReference type="InterPro" id="IPR020625">
    <property type="entry name" value="Schiff_base-form_aldolases_AS"/>
</dbReference>
<feature type="active site" description="Proton donor/acceptor" evidence="12 14">
    <location>
        <position position="137"/>
    </location>
</feature>